<gene>
    <name evidence="2" type="ORF">ABR65_01940</name>
</gene>
<dbReference type="Pfam" id="PF22525">
    <property type="entry name" value="H2TH_5"/>
    <property type="match status" value="1"/>
</dbReference>
<feature type="domain" description="Integration host factor-like helix-two turn-helix" evidence="1">
    <location>
        <begin position="46"/>
        <end position="99"/>
    </location>
</feature>
<accession>A0A0R2P0U5</accession>
<evidence type="ECO:0000313" key="2">
    <source>
        <dbReference type="EMBL" id="KRO31734.1"/>
    </source>
</evidence>
<protein>
    <recommendedName>
        <fullName evidence="1">Integration host factor-like helix-two turn-helix domain-containing protein</fullName>
    </recommendedName>
</protein>
<reference evidence="2 3" key="1">
    <citation type="submission" date="2015-10" db="EMBL/GenBank/DDBJ databases">
        <title>Metagenome-Assembled Genomes uncover a global brackish microbiome.</title>
        <authorList>
            <person name="Hugerth L.W."/>
            <person name="Larsson J."/>
            <person name="Alneberg J."/>
            <person name="Lindh M.V."/>
            <person name="Legrand C."/>
            <person name="Pinhassi J."/>
            <person name="Andersson A.F."/>
        </authorList>
    </citation>
    <scope>NUCLEOTIDE SEQUENCE [LARGE SCALE GENOMIC DNA]</scope>
    <source>
        <strain evidence="2">BACL2 MAG-121220-bin52</strain>
    </source>
</reference>
<dbReference type="AlphaFoldDB" id="A0A0R2P0U5"/>
<dbReference type="Gene3D" id="1.10.8.50">
    <property type="match status" value="1"/>
</dbReference>
<evidence type="ECO:0000313" key="3">
    <source>
        <dbReference type="Proteomes" id="UP000054017"/>
    </source>
</evidence>
<dbReference type="Proteomes" id="UP000054017">
    <property type="component" value="Unassembled WGS sequence"/>
</dbReference>
<dbReference type="GO" id="GO:0003676">
    <property type="term" value="F:nucleic acid binding"/>
    <property type="evidence" value="ECO:0007669"/>
    <property type="project" value="InterPro"/>
</dbReference>
<dbReference type="SUPFAM" id="SSF46946">
    <property type="entry name" value="S13-like H2TH domain"/>
    <property type="match status" value="1"/>
</dbReference>
<sequence>MGAPPILTTEERRAALKAAVAARKVRAAFKEEIKIGKKSWKDAFKAEDESIKKMRVRELIESLPGVGEVRAKSILEKAGISPTRRVGGVGRSQYEKLLELMKAN</sequence>
<dbReference type="InterPro" id="IPR047806">
    <property type="entry name" value="IHF_actinobact"/>
</dbReference>
<evidence type="ECO:0000259" key="1">
    <source>
        <dbReference type="Pfam" id="PF22525"/>
    </source>
</evidence>
<dbReference type="InterPro" id="IPR010979">
    <property type="entry name" value="Ribosomal_uS13-like_H2TH"/>
</dbReference>
<dbReference type="EMBL" id="LIAX01000247">
    <property type="protein sequence ID" value="KRO31734.1"/>
    <property type="molecule type" value="Genomic_DNA"/>
</dbReference>
<dbReference type="InterPro" id="IPR055201">
    <property type="entry name" value="IHF-like_H2TH"/>
</dbReference>
<comment type="caution">
    <text evidence="2">The sequence shown here is derived from an EMBL/GenBank/DDBJ whole genome shotgun (WGS) entry which is preliminary data.</text>
</comment>
<organism evidence="2 3">
    <name type="scientific">Actinobacteria bacterium BACL2 MAG-121220-bin52</name>
    <dbReference type="NCBI Taxonomy" id="1655573"/>
    <lineage>
        <taxon>Bacteria</taxon>
        <taxon>Bacillati</taxon>
        <taxon>Actinomycetota</taxon>
        <taxon>Actinomycetes</taxon>
        <taxon>Actinomycetes incertae sedis</taxon>
        <taxon>ac1 cluster</taxon>
    </lineage>
</organism>
<name>A0A0R2P0U5_9ACTN</name>
<dbReference type="NCBIfam" id="NF041260">
    <property type="entry name" value="actino_IHF"/>
    <property type="match status" value="1"/>
</dbReference>
<proteinExistence type="predicted"/>